<dbReference type="InterPro" id="IPR014245">
    <property type="entry name" value="Spore_III_AF"/>
</dbReference>
<dbReference type="OrthoDB" id="1779586at2"/>
<dbReference type="RefSeq" id="WP_109729256.1">
    <property type="nucleotide sequence ID" value="NZ_BAAACK010000007.1"/>
</dbReference>
<accession>A0A2Y9B780</accession>
<dbReference type="EMBL" id="QGDL01000001">
    <property type="protein sequence ID" value="PWJ31870.1"/>
    <property type="molecule type" value="Genomic_DNA"/>
</dbReference>
<keyword evidence="2" id="KW-0812">Transmembrane</keyword>
<keyword evidence="2" id="KW-0472">Membrane</keyword>
<sequence>MFEFLYEWIQNLAFYLVIITAVLQILPGKNYKRYIQFFSGMVMILLMLTPVLKLTGKEDTFYSLYHSKEYEMEKEEIERQKDYLKDLDILDFLPEEYQEGTDHEEEESQNKVEVEDIQVGQ</sequence>
<organism evidence="3 4">
    <name type="scientific">Faecalicatena orotica</name>
    <dbReference type="NCBI Taxonomy" id="1544"/>
    <lineage>
        <taxon>Bacteria</taxon>
        <taxon>Bacillati</taxon>
        <taxon>Bacillota</taxon>
        <taxon>Clostridia</taxon>
        <taxon>Lachnospirales</taxon>
        <taxon>Lachnospiraceae</taxon>
        <taxon>Faecalicatena</taxon>
    </lineage>
</organism>
<evidence type="ECO:0000256" key="2">
    <source>
        <dbReference type="SAM" id="Phobius"/>
    </source>
</evidence>
<reference evidence="3 4" key="1">
    <citation type="submission" date="2018-05" db="EMBL/GenBank/DDBJ databases">
        <title>The Hungate 1000. A catalogue of reference genomes from the rumen microbiome.</title>
        <authorList>
            <person name="Kelly W."/>
        </authorList>
    </citation>
    <scope>NUCLEOTIDE SEQUENCE [LARGE SCALE GENOMIC DNA]</scope>
    <source>
        <strain evidence="3 4">NLAE-zl-C242</strain>
    </source>
</reference>
<feature type="transmembrane region" description="Helical" evidence="2">
    <location>
        <begin position="12"/>
        <end position="28"/>
    </location>
</feature>
<keyword evidence="4" id="KW-1185">Reference proteome</keyword>
<evidence type="ECO:0000256" key="1">
    <source>
        <dbReference type="SAM" id="MobiDB-lite"/>
    </source>
</evidence>
<feature type="transmembrane region" description="Helical" evidence="2">
    <location>
        <begin position="34"/>
        <end position="52"/>
    </location>
</feature>
<gene>
    <name evidence="3" type="ORF">A8806_101157</name>
</gene>
<protein>
    <submittedName>
        <fullName evidence="3">Stage III sporulation protein AF</fullName>
    </submittedName>
</protein>
<feature type="compositionally biased region" description="Acidic residues" evidence="1">
    <location>
        <begin position="98"/>
        <end position="107"/>
    </location>
</feature>
<dbReference type="Pfam" id="PF09581">
    <property type="entry name" value="Spore_III_AF"/>
    <property type="match status" value="1"/>
</dbReference>
<comment type="caution">
    <text evidence="3">The sequence shown here is derived from an EMBL/GenBank/DDBJ whole genome shotgun (WGS) entry which is preliminary data.</text>
</comment>
<evidence type="ECO:0000313" key="4">
    <source>
        <dbReference type="Proteomes" id="UP000245845"/>
    </source>
</evidence>
<proteinExistence type="predicted"/>
<name>A0A2Y9B780_9FIRM</name>
<feature type="region of interest" description="Disordered" evidence="1">
    <location>
        <begin position="98"/>
        <end position="121"/>
    </location>
</feature>
<dbReference type="Proteomes" id="UP000245845">
    <property type="component" value="Unassembled WGS sequence"/>
</dbReference>
<keyword evidence="2" id="KW-1133">Transmembrane helix</keyword>
<evidence type="ECO:0000313" key="3">
    <source>
        <dbReference type="EMBL" id="PWJ31870.1"/>
    </source>
</evidence>
<dbReference type="AlphaFoldDB" id="A0A2Y9B780"/>